<proteinExistence type="predicted"/>
<protein>
    <submittedName>
        <fullName evidence="5">Hsp70 family protein</fullName>
    </submittedName>
</protein>
<dbReference type="Proteomes" id="UP000823921">
    <property type="component" value="Unassembled WGS sequence"/>
</dbReference>
<sequence length="185" mass="19862">APARRGVPQIEVTFDIDANGIVNVSAKDLGTGKEQHITITSSTNMSKEDIDKAVKEAEQFAAEDAKRKEEVDVRNQADQVIYQTEKALEDAKDKIDANDKATVEAAINKLKDAMKGTDIEAIKTATEEASKAFYPIAEKMYQQANPQGGQAGPDMGANFGGQAGGANTDPNVVDADYQVVDDDQK</sequence>
<accession>A0A9D2SAL8</accession>
<reference evidence="5" key="2">
    <citation type="submission" date="2021-04" db="EMBL/GenBank/DDBJ databases">
        <authorList>
            <person name="Gilroy R."/>
        </authorList>
    </citation>
    <scope>NUCLEOTIDE SEQUENCE</scope>
    <source>
        <strain evidence="5">CHK192-8294</strain>
    </source>
</reference>
<evidence type="ECO:0000256" key="2">
    <source>
        <dbReference type="ARBA" id="ARBA00022840"/>
    </source>
</evidence>
<organism evidence="5 6">
    <name type="scientific">Candidatus Flavonifractor intestinigallinarum</name>
    <dbReference type="NCBI Taxonomy" id="2838586"/>
    <lineage>
        <taxon>Bacteria</taxon>
        <taxon>Bacillati</taxon>
        <taxon>Bacillota</taxon>
        <taxon>Clostridia</taxon>
        <taxon>Eubacteriales</taxon>
        <taxon>Oscillospiraceae</taxon>
        <taxon>Flavonifractor</taxon>
    </lineage>
</organism>
<evidence type="ECO:0000313" key="6">
    <source>
        <dbReference type="Proteomes" id="UP000823921"/>
    </source>
</evidence>
<feature type="compositionally biased region" description="Low complexity" evidence="4">
    <location>
        <begin position="144"/>
        <end position="157"/>
    </location>
</feature>
<dbReference type="InterPro" id="IPR013126">
    <property type="entry name" value="Hsp_70_fam"/>
</dbReference>
<dbReference type="GO" id="GO:0140662">
    <property type="term" value="F:ATP-dependent protein folding chaperone"/>
    <property type="evidence" value="ECO:0007669"/>
    <property type="project" value="InterPro"/>
</dbReference>
<dbReference type="InterPro" id="IPR029047">
    <property type="entry name" value="HSP70_peptide-bd_sf"/>
</dbReference>
<feature type="non-terminal residue" evidence="5">
    <location>
        <position position="1"/>
    </location>
</feature>
<evidence type="ECO:0000313" key="5">
    <source>
        <dbReference type="EMBL" id="HJB79656.1"/>
    </source>
</evidence>
<dbReference type="GO" id="GO:0005524">
    <property type="term" value="F:ATP binding"/>
    <property type="evidence" value="ECO:0007669"/>
    <property type="project" value="UniProtKB-KW"/>
</dbReference>
<dbReference type="Gene3D" id="2.60.34.10">
    <property type="entry name" value="Substrate Binding Domain Of DNAk, Chain A, domain 1"/>
    <property type="match status" value="1"/>
</dbReference>
<keyword evidence="2" id="KW-0067">ATP-binding</keyword>
<dbReference type="SUPFAM" id="SSF100934">
    <property type="entry name" value="Heat shock protein 70kD (HSP70), C-terminal subdomain"/>
    <property type="match status" value="1"/>
</dbReference>
<dbReference type="EMBL" id="DWXO01000018">
    <property type="protein sequence ID" value="HJB79656.1"/>
    <property type="molecule type" value="Genomic_DNA"/>
</dbReference>
<dbReference type="InterPro" id="IPR029048">
    <property type="entry name" value="HSP70_C_sf"/>
</dbReference>
<gene>
    <name evidence="5" type="ORF">H9712_01600</name>
</gene>
<dbReference type="Gene3D" id="1.20.1270.10">
    <property type="match status" value="1"/>
</dbReference>
<dbReference type="FunFam" id="1.20.1270.10:FF:000001">
    <property type="entry name" value="Molecular chaperone DnaK"/>
    <property type="match status" value="1"/>
</dbReference>
<feature type="region of interest" description="Disordered" evidence="4">
    <location>
        <begin position="144"/>
        <end position="185"/>
    </location>
</feature>
<dbReference type="Pfam" id="PF00012">
    <property type="entry name" value="HSP70"/>
    <property type="match status" value="1"/>
</dbReference>
<evidence type="ECO:0000256" key="3">
    <source>
        <dbReference type="ARBA" id="ARBA00023186"/>
    </source>
</evidence>
<dbReference type="AlphaFoldDB" id="A0A9D2SAL8"/>
<dbReference type="PANTHER" id="PTHR19375">
    <property type="entry name" value="HEAT SHOCK PROTEIN 70KDA"/>
    <property type="match status" value="1"/>
</dbReference>
<evidence type="ECO:0000256" key="4">
    <source>
        <dbReference type="SAM" id="MobiDB-lite"/>
    </source>
</evidence>
<evidence type="ECO:0000256" key="1">
    <source>
        <dbReference type="ARBA" id="ARBA00022741"/>
    </source>
</evidence>
<name>A0A9D2SAL8_9FIRM</name>
<reference evidence="5" key="1">
    <citation type="journal article" date="2021" name="PeerJ">
        <title>Extensive microbial diversity within the chicken gut microbiome revealed by metagenomics and culture.</title>
        <authorList>
            <person name="Gilroy R."/>
            <person name="Ravi A."/>
            <person name="Getino M."/>
            <person name="Pursley I."/>
            <person name="Horton D.L."/>
            <person name="Alikhan N.F."/>
            <person name="Baker D."/>
            <person name="Gharbi K."/>
            <person name="Hall N."/>
            <person name="Watson M."/>
            <person name="Adriaenssens E.M."/>
            <person name="Foster-Nyarko E."/>
            <person name="Jarju S."/>
            <person name="Secka A."/>
            <person name="Antonio M."/>
            <person name="Oren A."/>
            <person name="Chaudhuri R.R."/>
            <person name="La Ragione R."/>
            <person name="Hildebrand F."/>
            <person name="Pallen M.J."/>
        </authorList>
    </citation>
    <scope>NUCLEOTIDE SEQUENCE</scope>
    <source>
        <strain evidence="5">CHK192-8294</strain>
    </source>
</reference>
<keyword evidence="3" id="KW-0143">Chaperone</keyword>
<keyword evidence="1" id="KW-0547">Nucleotide-binding</keyword>
<comment type="caution">
    <text evidence="5">The sequence shown here is derived from an EMBL/GenBank/DDBJ whole genome shotgun (WGS) entry which is preliminary data.</text>
</comment>
<dbReference type="SUPFAM" id="SSF100920">
    <property type="entry name" value="Heat shock protein 70kD (HSP70), peptide-binding domain"/>
    <property type="match status" value="1"/>
</dbReference>